<accession>A0A7J8CYQ8</accession>
<evidence type="ECO:0000313" key="2">
    <source>
        <dbReference type="EMBL" id="KAF6416104.1"/>
    </source>
</evidence>
<feature type="compositionally biased region" description="Low complexity" evidence="1">
    <location>
        <begin position="149"/>
        <end position="168"/>
    </location>
</feature>
<evidence type="ECO:0000256" key="1">
    <source>
        <dbReference type="SAM" id="MobiDB-lite"/>
    </source>
</evidence>
<organism evidence="2 3">
    <name type="scientific">Molossus molossus</name>
    <name type="common">Pallas' mastiff bat</name>
    <name type="synonym">Vespertilio molossus</name>
    <dbReference type="NCBI Taxonomy" id="27622"/>
    <lineage>
        <taxon>Eukaryota</taxon>
        <taxon>Metazoa</taxon>
        <taxon>Chordata</taxon>
        <taxon>Craniata</taxon>
        <taxon>Vertebrata</taxon>
        <taxon>Euteleostomi</taxon>
        <taxon>Mammalia</taxon>
        <taxon>Eutheria</taxon>
        <taxon>Laurasiatheria</taxon>
        <taxon>Chiroptera</taxon>
        <taxon>Yangochiroptera</taxon>
        <taxon>Molossidae</taxon>
        <taxon>Molossus</taxon>
    </lineage>
</organism>
<feature type="region of interest" description="Disordered" evidence="1">
    <location>
        <begin position="128"/>
        <end position="215"/>
    </location>
</feature>
<proteinExistence type="predicted"/>
<reference evidence="2 3" key="1">
    <citation type="journal article" date="2020" name="Nature">
        <title>Six reference-quality genomes reveal evolution of bat adaptations.</title>
        <authorList>
            <person name="Jebb D."/>
            <person name="Huang Z."/>
            <person name="Pippel M."/>
            <person name="Hughes G.M."/>
            <person name="Lavrichenko K."/>
            <person name="Devanna P."/>
            <person name="Winkler S."/>
            <person name="Jermiin L.S."/>
            <person name="Skirmuntt E.C."/>
            <person name="Katzourakis A."/>
            <person name="Burkitt-Gray L."/>
            <person name="Ray D.A."/>
            <person name="Sullivan K.A.M."/>
            <person name="Roscito J.G."/>
            <person name="Kirilenko B.M."/>
            <person name="Davalos L.M."/>
            <person name="Corthals A.P."/>
            <person name="Power M.L."/>
            <person name="Jones G."/>
            <person name="Ransome R.D."/>
            <person name="Dechmann D.K.N."/>
            <person name="Locatelli A.G."/>
            <person name="Puechmaille S.J."/>
            <person name="Fedrigo O."/>
            <person name="Jarvis E.D."/>
            <person name="Hiller M."/>
            <person name="Vernes S.C."/>
            <person name="Myers E.W."/>
            <person name="Teeling E.C."/>
        </authorList>
    </citation>
    <scope>NUCLEOTIDE SEQUENCE [LARGE SCALE GENOMIC DNA]</scope>
    <source>
        <strain evidence="2">MMolMol1</strain>
        <tissue evidence="2">Muscle</tissue>
    </source>
</reference>
<comment type="caution">
    <text evidence="2">The sequence shown here is derived from an EMBL/GenBank/DDBJ whole genome shotgun (WGS) entry which is preliminary data.</text>
</comment>
<sequence>MTTPLLSSPCPGAHTLEPHSVLHKPLSDRHLHSQTGPSFKVADGPTTSMWLALSEGSEDPDAVSSRPSPPFPHSRGPHLKQMKPLAMPQGLRRARDGAAATTGLAPLTERLLSGVSVSEGGTALPRLSALGSVATPPSRPDPSTPAGQLLLPLPGPSSSSGPSGWRGSCSERNKPARGRVLRRSQGPPHGKTPQHQRRQDPEAIKRPGPKLPEGVLSWACRRGAAAAMDLDLSLSSPLRGRRQ</sequence>
<dbReference type="AlphaFoldDB" id="A0A7J8CYQ8"/>
<dbReference type="InParanoid" id="A0A7J8CYQ8"/>
<feature type="region of interest" description="Disordered" evidence="1">
    <location>
        <begin position="1"/>
        <end position="105"/>
    </location>
</feature>
<dbReference type="Proteomes" id="UP000550707">
    <property type="component" value="Unassembled WGS sequence"/>
</dbReference>
<dbReference type="EMBL" id="JACASF010000019">
    <property type="protein sequence ID" value="KAF6416104.1"/>
    <property type="molecule type" value="Genomic_DNA"/>
</dbReference>
<gene>
    <name evidence="2" type="ORF">HJG59_009426</name>
</gene>
<keyword evidence="3" id="KW-1185">Reference proteome</keyword>
<name>A0A7J8CYQ8_MOLMO</name>
<protein>
    <submittedName>
        <fullName evidence="2">Uncharacterized protein</fullName>
    </submittedName>
</protein>
<evidence type="ECO:0000313" key="3">
    <source>
        <dbReference type="Proteomes" id="UP000550707"/>
    </source>
</evidence>